<organism evidence="1 2">
    <name type="scientific">Scortum barcoo</name>
    <name type="common">barcoo grunter</name>
    <dbReference type="NCBI Taxonomy" id="214431"/>
    <lineage>
        <taxon>Eukaryota</taxon>
        <taxon>Metazoa</taxon>
        <taxon>Chordata</taxon>
        <taxon>Craniata</taxon>
        <taxon>Vertebrata</taxon>
        <taxon>Euteleostomi</taxon>
        <taxon>Actinopterygii</taxon>
        <taxon>Neopterygii</taxon>
        <taxon>Teleostei</taxon>
        <taxon>Neoteleostei</taxon>
        <taxon>Acanthomorphata</taxon>
        <taxon>Eupercaria</taxon>
        <taxon>Centrarchiformes</taxon>
        <taxon>Terapontoidei</taxon>
        <taxon>Terapontidae</taxon>
        <taxon>Scortum</taxon>
    </lineage>
</organism>
<name>A0ACB8VQP4_9TELE</name>
<gene>
    <name evidence="1" type="ORF">L3Q82_016279</name>
</gene>
<evidence type="ECO:0000313" key="1">
    <source>
        <dbReference type="EMBL" id="KAI3357903.1"/>
    </source>
</evidence>
<comment type="caution">
    <text evidence="1">The sequence shown here is derived from an EMBL/GenBank/DDBJ whole genome shotgun (WGS) entry which is preliminary data.</text>
</comment>
<feature type="non-terminal residue" evidence="1">
    <location>
        <position position="118"/>
    </location>
</feature>
<sequence>MATHGYNWTVRQCREKLKKLKSDYWTIKDHNGWSGSNRKEWKWFGQMDAIYGHRPASNGREIGVDSAMALLETVIEAGKRKRVLTRPDLQSMLGEMQSEDERNRAQRDHHVHLLLGDA</sequence>
<keyword evidence="2" id="KW-1185">Reference proteome</keyword>
<dbReference type="Proteomes" id="UP000831701">
    <property type="component" value="Chromosome 19"/>
</dbReference>
<proteinExistence type="predicted"/>
<accession>A0ACB8VQP4</accession>
<evidence type="ECO:0000313" key="2">
    <source>
        <dbReference type="Proteomes" id="UP000831701"/>
    </source>
</evidence>
<reference evidence="1" key="1">
    <citation type="submission" date="2022-04" db="EMBL/GenBank/DDBJ databases">
        <title>Jade perch genome.</title>
        <authorList>
            <person name="Chao B."/>
        </authorList>
    </citation>
    <scope>NUCLEOTIDE SEQUENCE</scope>
    <source>
        <strain evidence="1">CB-2022</strain>
    </source>
</reference>
<protein>
    <submittedName>
        <fullName evidence="1">Uncharacterized protein</fullName>
    </submittedName>
</protein>
<dbReference type="EMBL" id="CM041549">
    <property type="protein sequence ID" value="KAI3357903.1"/>
    <property type="molecule type" value="Genomic_DNA"/>
</dbReference>